<accession>A0ABR3JF31</accession>
<protein>
    <recommendedName>
        <fullName evidence="11">Coatomer subunit epsilon</fullName>
    </recommendedName>
</protein>
<comment type="function">
    <text evidence="11">The coatomer is a cytosolic protein complex that binds to dilysine motifs and reversibly associates with Golgi non-clathrin-coated vesicles, which further mediate biosynthetic protein transport from the ER, via the Golgi up to the trans Golgi network. The coatomer complex is required for budding from Golgi membranes, and is essential for the retrograde Golgi-to-ER transport of dilysine-tagged proteins.</text>
</comment>
<dbReference type="PIRSF" id="PIRSF016478">
    <property type="entry name" value="Coatomer_esu"/>
    <property type="match status" value="1"/>
</dbReference>
<evidence type="ECO:0000256" key="1">
    <source>
        <dbReference type="ARBA" id="ARBA00004255"/>
    </source>
</evidence>
<comment type="similarity">
    <text evidence="3 11">Belongs to the COPE family.</text>
</comment>
<evidence type="ECO:0000256" key="6">
    <source>
        <dbReference type="ARBA" id="ARBA00022892"/>
    </source>
</evidence>
<dbReference type="Pfam" id="PF04733">
    <property type="entry name" value="Coatomer_E"/>
    <property type="match status" value="1"/>
</dbReference>
<evidence type="ECO:0000256" key="7">
    <source>
        <dbReference type="ARBA" id="ARBA00022927"/>
    </source>
</evidence>
<keyword evidence="8 11" id="KW-0333">Golgi apparatus</keyword>
<keyword evidence="6 11" id="KW-0931">ER-Golgi transport</keyword>
<dbReference type="Proteomes" id="UP001556367">
    <property type="component" value="Unassembled WGS sequence"/>
</dbReference>
<gene>
    <name evidence="12" type="ORF">HGRIS_004929</name>
</gene>
<evidence type="ECO:0000256" key="2">
    <source>
        <dbReference type="ARBA" id="ARBA00004347"/>
    </source>
</evidence>
<evidence type="ECO:0000256" key="11">
    <source>
        <dbReference type="PIRNR" id="PIRNR016478"/>
    </source>
</evidence>
<evidence type="ECO:0000256" key="9">
    <source>
        <dbReference type="ARBA" id="ARBA00023136"/>
    </source>
</evidence>
<evidence type="ECO:0000256" key="8">
    <source>
        <dbReference type="ARBA" id="ARBA00023034"/>
    </source>
</evidence>
<proteinExistence type="inferred from homology"/>
<reference evidence="13" key="1">
    <citation type="submission" date="2024-06" db="EMBL/GenBank/DDBJ databases">
        <title>Multi-omics analyses provide insights into the biosynthesis of the anticancer antibiotic pleurotin in Hohenbuehelia grisea.</title>
        <authorList>
            <person name="Weaver J.A."/>
            <person name="Alberti F."/>
        </authorList>
    </citation>
    <scope>NUCLEOTIDE SEQUENCE [LARGE SCALE GENOMIC DNA]</scope>
    <source>
        <strain evidence="13">T-177</strain>
    </source>
</reference>
<name>A0ABR3JF31_9AGAR</name>
<dbReference type="EMBL" id="JASNQZ010000008">
    <property type="protein sequence ID" value="KAL0953740.1"/>
    <property type="molecule type" value="Genomic_DNA"/>
</dbReference>
<dbReference type="PANTHER" id="PTHR10805:SF0">
    <property type="entry name" value="COATOMER SUBUNIT EPSILON"/>
    <property type="match status" value="1"/>
</dbReference>
<keyword evidence="13" id="KW-1185">Reference proteome</keyword>
<dbReference type="SUPFAM" id="SSF48452">
    <property type="entry name" value="TPR-like"/>
    <property type="match status" value="1"/>
</dbReference>
<keyword evidence="9 11" id="KW-0472">Membrane</keyword>
<dbReference type="InterPro" id="IPR011990">
    <property type="entry name" value="TPR-like_helical_dom_sf"/>
</dbReference>
<comment type="caution">
    <text evidence="12">The sequence shown here is derived from an EMBL/GenBank/DDBJ whole genome shotgun (WGS) entry which is preliminary data.</text>
</comment>
<evidence type="ECO:0000256" key="4">
    <source>
        <dbReference type="ARBA" id="ARBA00022448"/>
    </source>
</evidence>
<comment type="subcellular location">
    <subcellularLocation>
        <location evidence="2">Cytoplasmic vesicle</location>
        <location evidence="2">COPI-coated vesicle membrane</location>
        <topology evidence="2">Peripheral membrane protein</topology>
        <orientation evidence="2">Cytoplasmic side</orientation>
    </subcellularLocation>
    <subcellularLocation>
        <location evidence="1">Golgi apparatus membrane</location>
        <topology evidence="1">Peripheral membrane protein</topology>
        <orientation evidence="1">Cytoplasmic side</orientation>
    </subcellularLocation>
</comment>
<keyword evidence="5 11" id="KW-0963">Cytoplasm</keyword>
<keyword evidence="10 11" id="KW-0968">Cytoplasmic vesicle</keyword>
<dbReference type="PANTHER" id="PTHR10805">
    <property type="entry name" value="COATOMER SUBUNIT EPSILON"/>
    <property type="match status" value="1"/>
</dbReference>
<keyword evidence="7 11" id="KW-0653">Protein transport</keyword>
<evidence type="ECO:0000256" key="10">
    <source>
        <dbReference type="ARBA" id="ARBA00023329"/>
    </source>
</evidence>
<organism evidence="12 13">
    <name type="scientific">Hohenbuehelia grisea</name>
    <dbReference type="NCBI Taxonomy" id="104357"/>
    <lineage>
        <taxon>Eukaryota</taxon>
        <taxon>Fungi</taxon>
        <taxon>Dikarya</taxon>
        <taxon>Basidiomycota</taxon>
        <taxon>Agaricomycotina</taxon>
        <taxon>Agaricomycetes</taxon>
        <taxon>Agaricomycetidae</taxon>
        <taxon>Agaricales</taxon>
        <taxon>Pleurotineae</taxon>
        <taxon>Pleurotaceae</taxon>
        <taxon>Hohenbuehelia</taxon>
    </lineage>
</organism>
<evidence type="ECO:0000313" key="13">
    <source>
        <dbReference type="Proteomes" id="UP001556367"/>
    </source>
</evidence>
<dbReference type="InterPro" id="IPR006822">
    <property type="entry name" value="Coatomer_esu"/>
</dbReference>
<dbReference type="Gene3D" id="1.25.40.10">
    <property type="entry name" value="Tetratricopeptide repeat domain"/>
    <property type="match status" value="1"/>
</dbReference>
<keyword evidence="4 11" id="KW-0813">Transport</keyword>
<evidence type="ECO:0000256" key="3">
    <source>
        <dbReference type="ARBA" id="ARBA00008827"/>
    </source>
</evidence>
<evidence type="ECO:0000256" key="5">
    <source>
        <dbReference type="ARBA" id="ARBA00022490"/>
    </source>
</evidence>
<sequence length="311" mass="33565">MDSSELYHVKQQFILGAYKTLVDLSLPDPNSPDHTPTLLYQARAHIALNNPKAAIALLPDGSSNVAVKAAASLARYVAATDAASKDSQLEDLRDLAVEIEGEDADGSEKDRALVRVLAGTAFARAGEVEEALETLGGATEDLEAVSVIVQIYLSINRPDLARKEFDRAKKWAEDDLLLQLIESTIGLVSGKDGYSNCNSFYTEQIGNPSLSSPHLLTARGVTRILRNEFPEAKSDLEESMEQQKGDAETLAAYVVASGLAAPKKPEVDELWNRLVSEHPEHPLVVDVASKAQLFDECAAKFEVPPTAAARA</sequence>
<evidence type="ECO:0000313" key="12">
    <source>
        <dbReference type="EMBL" id="KAL0953740.1"/>
    </source>
</evidence>